<comment type="caution">
    <text evidence="1">The sequence shown here is derived from an EMBL/GenBank/DDBJ whole genome shotgun (WGS) entry which is preliminary data.</text>
</comment>
<dbReference type="AlphaFoldDB" id="A0A3E3DCA7"/>
<gene>
    <name evidence="1" type="ORF">DWX31_29895</name>
</gene>
<dbReference type="SUPFAM" id="SSF46785">
    <property type="entry name" value="Winged helix' DNA-binding domain"/>
    <property type="match status" value="1"/>
</dbReference>
<dbReference type="OrthoDB" id="9799748at2"/>
<protein>
    <submittedName>
        <fullName evidence="1">Helix-turn-helix domain-containing protein</fullName>
    </submittedName>
</protein>
<name>A0A3E3DCA7_9FIRM</name>
<organism evidence="1 2">
    <name type="scientific">Hungatella hathewayi</name>
    <dbReference type="NCBI Taxonomy" id="154046"/>
    <lineage>
        <taxon>Bacteria</taxon>
        <taxon>Bacillati</taxon>
        <taxon>Bacillota</taxon>
        <taxon>Clostridia</taxon>
        <taxon>Lachnospirales</taxon>
        <taxon>Lachnospiraceae</taxon>
        <taxon>Hungatella</taxon>
    </lineage>
</organism>
<evidence type="ECO:0000313" key="2">
    <source>
        <dbReference type="Proteomes" id="UP000261023"/>
    </source>
</evidence>
<accession>A0A3E3DCA7</accession>
<reference evidence="1 2" key="1">
    <citation type="submission" date="2018-08" db="EMBL/GenBank/DDBJ databases">
        <title>A genome reference for cultivated species of the human gut microbiota.</title>
        <authorList>
            <person name="Zou Y."/>
            <person name="Xue W."/>
            <person name="Luo G."/>
        </authorList>
    </citation>
    <scope>NUCLEOTIDE SEQUENCE [LARGE SCALE GENOMIC DNA]</scope>
    <source>
        <strain evidence="1 2">AF19-13AC</strain>
    </source>
</reference>
<dbReference type="Pfam" id="PF13730">
    <property type="entry name" value="HTH_36"/>
    <property type="match status" value="1"/>
</dbReference>
<sequence length="83" mass="9649">MGYFTHLYQSGLPHRAVCVYMYLWDHKDGEGKCFPAIGTIAWELNLSKSTVKRALVDLEKAGWIRRECRRRENGGSSSNYYFL</sequence>
<dbReference type="Gene3D" id="1.10.10.10">
    <property type="entry name" value="Winged helix-like DNA-binding domain superfamily/Winged helix DNA-binding domain"/>
    <property type="match status" value="1"/>
</dbReference>
<dbReference type="RefSeq" id="WP_002599982.1">
    <property type="nucleotide sequence ID" value="NZ_QTJW01000032.1"/>
</dbReference>
<dbReference type="Proteomes" id="UP000261023">
    <property type="component" value="Unassembled WGS sequence"/>
</dbReference>
<proteinExistence type="predicted"/>
<dbReference type="InterPro" id="IPR036390">
    <property type="entry name" value="WH_DNA-bd_sf"/>
</dbReference>
<evidence type="ECO:0000313" key="1">
    <source>
        <dbReference type="EMBL" id="RGD66901.1"/>
    </source>
</evidence>
<dbReference type="InterPro" id="IPR036388">
    <property type="entry name" value="WH-like_DNA-bd_sf"/>
</dbReference>
<dbReference type="EMBL" id="QTJW01000032">
    <property type="protein sequence ID" value="RGD66901.1"/>
    <property type="molecule type" value="Genomic_DNA"/>
</dbReference>